<proteinExistence type="predicted"/>
<feature type="transmembrane region" description="Helical" evidence="1">
    <location>
        <begin position="63"/>
        <end position="84"/>
    </location>
</feature>
<reference evidence="2 3" key="1">
    <citation type="journal article" date="2023" name="Sci. Data">
        <title>Genome assembly of the Korean intertidal mud-creeper Batillaria attramentaria.</title>
        <authorList>
            <person name="Patra A.K."/>
            <person name="Ho P.T."/>
            <person name="Jun S."/>
            <person name="Lee S.J."/>
            <person name="Kim Y."/>
            <person name="Won Y.J."/>
        </authorList>
    </citation>
    <scope>NUCLEOTIDE SEQUENCE [LARGE SCALE GENOMIC DNA]</scope>
    <source>
        <strain evidence="2">Wonlab-2016</strain>
    </source>
</reference>
<sequence length="101" mass="11487">MITRRPRFICRSGRSSVRPPCRARTETDSMCRTRICRLNPQPATEHRAEPLTRQKQCGIRHGFLNFILFNIIGAGMAAAPQLGLTLISMDESRPIILHIMQ</sequence>
<organism evidence="2 3">
    <name type="scientific">Batillaria attramentaria</name>
    <dbReference type="NCBI Taxonomy" id="370345"/>
    <lineage>
        <taxon>Eukaryota</taxon>
        <taxon>Metazoa</taxon>
        <taxon>Spiralia</taxon>
        <taxon>Lophotrochozoa</taxon>
        <taxon>Mollusca</taxon>
        <taxon>Gastropoda</taxon>
        <taxon>Caenogastropoda</taxon>
        <taxon>Sorbeoconcha</taxon>
        <taxon>Cerithioidea</taxon>
        <taxon>Batillariidae</taxon>
        <taxon>Batillaria</taxon>
    </lineage>
</organism>
<evidence type="ECO:0000313" key="2">
    <source>
        <dbReference type="EMBL" id="KAK7504543.1"/>
    </source>
</evidence>
<dbReference type="AlphaFoldDB" id="A0ABD0LZU5"/>
<gene>
    <name evidence="2" type="ORF">BaRGS_00004029</name>
</gene>
<accession>A0ABD0LZU5</accession>
<keyword evidence="3" id="KW-1185">Reference proteome</keyword>
<dbReference type="EMBL" id="JACVVK020000014">
    <property type="protein sequence ID" value="KAK7504543.1"/>
    <property type="molecule type" value="Genomic_DNA"/>
</dbReference>
<evidence type="ECO:0000313" key="3">
    <source>
        <dbReference type="Proteomes" id="UP001519460"/>
    </source>
</evidence>
<name>A0ABD0LZU5_9CAEN</name>
<protein>
    <submittedName>
        <fullName evidence="2">Uncharacterized protein</fullName>
    </submittedName>
</protein>
<keyword evidence="1" id="KW-0812">Transmembrane</keyword>
<keyword evidence="1" id="KW-1133">Transmembrane helix</keyword>
<dbReference type="Proteomes" id="UP001519460">
    <property type="component" value="Unassembled WGS sequence"/>
</dbReference>
<comment type="caution">
    <text evidence="2">The sequence shown here is derived from an EMBL/GenBank/DDBJ whole genome shotgun (WGS) entry which is preliminary data.</text>
</comment>
<evidence type="ECO:0000256" key="1">
    <source>
        <dbReference type="SAM" id="Phobius"/>
    </source>
</evidence>
<keyword evidence="1" id="KW-0472">Membrane</keyword>